<protein>
    <submittedName>
        <fullName evidence="3">Uncharacterized protein</fullName>
    </submittedName>
</protein>
<evidence type="ECO:0000313" key="3">
    <source>
        <dbReference type="EMBL" id="CAF1667833.1"/>
    </source>
</evidence>
<gene>
    <name evidence="2" type="ORF">EDS130_LOCUS17388</name>
    <name evidence="3" type="ORF">XAT740_LOCUS58115</name>
</gene>
<proteinExistence type="predicted"/>
<dbReference type="AlphaFoldDB" id="A0A816G0G0"/>
<sequence length="92" mass="10662">MKISTDKLQSTRHIESLRRTTLIRATFSQSRKHFCDLLYSFMKIVSSTQALLPILMANQDFLVPYQQTSNTSSQKRKSTHVETVKRLRITSS</sequence>
<organism evidence="3 4">
    <name type="scientific">Adineta ricciae</name>
    <name type="common">Rotifer</name>
    <dbReference type="NCBI Taxonomy" id="249248"/>
    <lineage>
        <taxon>Eukaryota</taxon>
        <taxon>Metazoa</taxon>
        <taxon>Spiralia</taxon>
        <taxon>Gnathifera</taxon>
        <taxon>Rotifera</taxon>
        <taxon>Eurotatoria</taxon>
        <taxon>Bdelloidea</taxon>
        <taxon>Adinetida</taxon>
        <taxon>Adinetidae</taxon>
        <taxon>Adineta</taxon>
    </lineage>
</organism>
<evidence type="ECO:0000313" key="4">
    <source>
        <dbReference type="Proteomes" id="UP000663828"/>
    </source>
</evidence>
<name>A0A816G0G0_ADIRI</name>
<reference evidence="3" key="1">
    <citation type="submission" date="2021-02" db="EMBL/GenBank/DDBJ databases">
        <authorList>
            <person name="Nowell W R."/>
        </authorList>
    </citation>
    <scope>NUCLEOTIDE SEQUENCE</scope>
</reference>
<dbReference type="Proteomes" id="UP000663828">
    <property type="component" value="Unassembled WGS sequence"/>
</dbReference>
<evidence type="ECO:0000256" key="1">
    <source>
        <dbReference type="SAM" id="MobiDB-lite"/>
    </source>
</evidence>
<dbReference type="EMBL" id="CAJNOJ010000078">
    <property type="protein sequence ID" value="CAF1050189.1"/>
    <property type="molecule type" value="Genomic_DNA"/>
</dbReference>
<dbReference type="Proteomes" id="UP000663852">
    <property type="component" value="Unassembled WGS sequence"/>
</dbReference>
<comment type="caution">
    <text evidence="3">The sequence shown here is derived from an EMBL/GenBank/DDBJ whole genome shotgun (WGS) entry which is preliminary data.</text>
</comment>
<dbReference type="OrthoDB" id="9980817at2759"/>
<dbReference type="EMBL" id="CAJNOR010012470">
    <property type="protein sequence ID" value="CAF1667833.1"/>
    <property type="molecule type" value="Genomic_DNA"/>
</dbReference>
<evidence type="ECO:0000313" key="2">
    <source>
        <dbReference type="EMBL" id="CAF1050189.1"/>
    </source>
</evidence>
<accession>A0A816G0G0</accession>
<feature type="region of interest" description="Disordered" evidence="1">
    <location>
        <begin position="67"/>
        <end position="92"/>
    </location>
</feature>
<keyword evidence="4" id="KW-1185">Reference proteome</keyword>